<evidence type="ECO:0000313" key="3">
    <source>
        <dbReference type="Proteomes" id="UP000011200"/>
    </source>
</evidence>
<dbReference type="GO" id="GO:0003824">
    <property type="term" value="F:catalytic activity"/>
    <property type="evidence" value="ECO:0007669"/>
    <property type="project" value="UniProtKB-ARBA"/>
</dbReference>
<protein>
    <recommendedName>
        <fullName evidence="1">AB hydrolase-1 domain-containing protein</fullName>
    </recommendedName>
</protein>
<feature type="domain" description="AB hydrolase-1" evidence="1">
    <location>
        <begin position="54"/>
        <end position="291"/>
    </location>
</feature>
<dbReference type="EMBL" id="CP027541">
    <property type="protein sequence ID" value="AWT57346.1"/>
    <property type="molecule type" value="Genomic_DNA"/>
</dbReference>
<evidence type="ECO:0000313" key="2">
    <source>
        <dbReference type="EMBL" id="AWT57346.1"/>
    </source>
</evidence>
<organism evidence="2 3">
    <name type="scientific">Mycolicibacterium smegmatis (strain MKD8)</name>
    <name type="common">Mycobacterium smegmatis</name>
    <dbReference type="NCBI Taxonomy" id="1214915"/>
    <lineage>
        <taxon>Bacteria</taxon>
        <taxon>Bacillati</taxon>
        <taxon>Actinomycetota</taxon>
        <taxon>Actinomycetes</taxon>
        <taxon>Mycobacteriales</taxon>
        <taxon>Mycobacteriaceae</taxon>
        <taxon>Mycolicibacterium</taxon>
    </lineage>
</organism>
<accession>A0A2U9PZW2</accession>
<dbReference type="PANTHER" id="PTHR43689">
    <property type="entry name" value="HYDROLASE"/>
    <property type="match status" value="1"/>
</dbReference>
<dbReference type="Proteomes" id="UP000011200">
    <property type="component" value="Chromosome"/>
</dbReference>
<dbReference type="InterPro" id="IPR000073">
    <property type="entry name" value="AB_hydrolase_1"/>
</dbReference>
<dbReference type="Gene3D" id="3.40.50.1820">
    <property type="entry name" value="alpha/beta hydrolase"/>
    <property type="match status" value="1"/>
</dbReference>
<dbReference type="RefSeq" id="WP_198670932.1">
    <property type="nucleotide sequence ID" value="NZ_CP027541.1"/>
</dbReference>
<dbReference type="InterPro" id="IPR029058">
    <property type="entry name" value="AB_hydrolase_fold"/>
</dbReference>
<dbReference type="Pfam" id="PF12697">
    <property type="entry name" value="Abhydrolase_6"/>
    <property type="match status" value="1"/>
</dbReference>
<reference evidence="3" key="2">
    <citation type="submission" date="2018-03" db="EMBL/GenBank/DDBJ databases">
        <authorList>
            <person name="Derbyshire K."/>
            <person name="Gray T.A."/>
            <person name="Champion M."/>
        </authorList>
    </citation>
    <scope>NUCLEOTIDE SEQUENCE [LARGE SCALE GENOMIC DNA]</scope>
    <source>
        <strain evidence="3">MKD8</strain>
    </source>
</reference>
<dbReference type="AlphaFoldDB" id="A0A2U9PZW2"/>
<dbReference type="SUPFAM" id="SSF53474">
    <property type="entry name" value="alpha/beta-Hydrolases"/>
    <property type="match status" value="1"/>
</dbReference>
<sequence>MDTVQEVQSDIDRYAGFLPDRYRHAVAPASTWWSWRGHDVHILQAQVPDSPARVLVLHGAGGHAAALWPFAGLAAAEGADVLVPDLPLYGHTRVPQPRRVRYDDWVECVSDLVRHECANDDRPLVVFGASMGGLLGYEVAARTGLVAHVVATCLLDPADPAARAAAARVPVLGRVAPRVLGAADRYVGGVRMPIRWIVKMTAMSGDPQLNRVVLSDTRGGGVHIPLGFLGSWMTFRHTAPEQFERVPVTLVHPGADRWTPPSLSIRFADRISAPTRTVLLRNCGHYPVEQPGLDQLVAALHEVRDSVLAGA</sequence>
<reference evidence="2 3" key="1">
    <citation type="journal article" date="2013" name="Genome Announc.">
        <title>Draft genome sequence of MKD8, a conjugal recipient Mycobacterium smegmatis strain.</title>
        <authorList>
            <person name="Gray T.A."/>
            <person name="Palumbo M.J."/>
            <person name="Derbyshire K.M."/>
        </authorList>
    </citation>
    <scope>NUCLEOTIDE SEQUENCE [LARGE SCALE GENOMIC DNA]</scope>
    <source>
        <strain evidence="2 3">MKD8</strain>
    </source>
</reference>
<evidence type="ECO:0000259" key="1">
    <source>
        <dbReference type="Pfam" id="PF12697"/>
    </source>
</evidence>
<proteinExistence type="predicted"/>
<name>A0A2U9PZW2_MYCSE</name>
<dbReference type="PANTHER" id="PTHR43689:SF8">
    <property type="entry name" value="ALPHA_BETA-HYDROLASES SUPERFAMILY PROTEIN"/>
    <property type="match status" value="1"/>
</dbReference>
<gene>
    <name evidence="2" type="ORF">D806_064130</name>
</gene>